<dbReference type="GO" id="GO:0022625">
    <property type="term" value="C:cytosolic large ribosomal subunit"/>
    <property type="evidence" value="ECO:0007669"/>
    <property type="project" value="TreeGrafter"/>
</dbReference>
<gene>
    <name evidence="7 11" type="primary">rplV</name>
    <name evidence="11" type="ORF">HG15A2_48620</name>
</gene>
<evidence type="ECO:0000256" key="10">
    <source>
        <dbReference type="RuleBase" id="RU004008"/>
    </source>
</evidence>
<comment type="function">
    <text evidence="7">The globular domain of the protein is located near the polypeptide exit tunnel on the outside of the subunit, while an extended beta-hairpin is found that lines the wall of the exit tunnel in the center of the 70S ribosome.</text>
</comment>
<dbReference type="GO" id="GO:0006412">
    <property type="term" value="P:translation"/>
    <property type="evidence" value="ECO:0007669"/>
    <property type="project" value="UniProtKB-UniRule"/>
</dbReference>
<dbReference type="Proteomes" id="UP000319852">
    <property type="component" value="Chromosome"/>
</dbReference>
<protein>
    <recommendedName>
        <fullName evidence="6 7">Large ribosomal subunit protein uL22</fullName>
    </recommendedName>
</protein>
<dbReference type="GO" id="GO:0003735">
    <property type="term" value="F:structural constituent of ribosome"/>
    <property type="evidence" value="ECO:0007669"/>
    <property type="project" value="InterPro"/>
</dbReference>
<evidence type="ECO:0000256" key="6">
    <source>
        <dbReference type="ARBA" id="ARBA00035207"/>
    </source>
</evidence>
<keyword evidence="2 7" id="KW-0699">rRNA-binding</keyword>
<evidence type="ECO:0000256" key="8">
    <source>
        <dbReference type="RuleBase" id="RU004005"/>
    </source>
</evidence>
<dbReference type="CDD" id="cd00336">
    <property type="entry name" value="Ribosomal_L22"/>
    <property type="match status" value="1"/>
</dbReference>
<evidence type="ECO:0000313" key="11">
    <source>
        <dbReference type="EMBL" id="QDT01520.1"/>
    </source>
</evidence>
<dbReference type="InterPro" id="IPR036394">
    <property type="entry name" value="Ribosomal_uL22_sf"/>
</dbReference>
<accession>A0A517N308</accession>
<evidence type="ECO:0000256" key="1">
    <source>
        <dbReference type="ARBA" id="ARBA00009451"/>
    </source>
</evidence>
<dbReference type="PANTHER" id="PTHR13501">
    <property type="entry name" value="CHLOROPLAST 50S RIBOSOMAL PROTEIN L22-RELATED"/>
    <property type="match status" value="1"/>
</dbReference>
<dbReference type="InterPro" id="IPR047867">
    <property type="entry name" value="Ribosomal_uL22_bac/org-type"/>
</dbReference>
<dbReference type="SUPFAM" id="SSF54843">
    <property type="entry name" value="Ribosomal protein L22"/>
    <property type="match status" value="1"/>
</dbReference>
<dbReference type="PANTHER" id="PTHR13501:SF8">
    <property type="entry name" value="LARGE RIBOSOMAL SUBUNIT PROTEIN UL22M"/>
    <property type="match status" value="1"/>
</dbReference>
<evidence type="ECO:0000256" key="5">
    <source>
        <dbReference type="ARBA" id="ARBA00023274"/>
    </source>
</evidence>
<dbReference type="AlphaFoldDB" id="A0A517N308"/>
<keyword evidence="5 7" id="KW-0687">Ribonucleoprotein</keyword>
<comment type="similarity">
    <text evidence="1 7 8">Belongs to the universal ribosomal protein uL22 family.</text>
</comment>
<comment type="subunit">
    <text evidence="7 9">Part of the 50S ribosomal subunit.</text>
</comment>
<sequence length="108" mass="12089">MAYTAHHKHARISATKVRPLATLIRGQRVDDALAILKFQPQRGARMLEKVLKSALGNAEDLRAPNIAGLRVTEARIDGGPMFKRVRPRARGMAHIIKKRFAHIHIAIE</sequence>
<reference evidence="11 12" key="1">
    <citation type="submission" date="2019-02" db="EMBL/GenBank/DDBJ databases">
        <title>Deep-cultivation of Planctomycetes and their phenomic and genomic characterization uncovers novel biology.</title>
        <authorList>
            <person name="Wiegand S."/>
            <person name="Jogler M."/>
            <person name="Boedeker C."/>
            <person name="Pinto D."/>
            <person name="Vollmers J."/>
            <person name="Rivas-Marin E."/>
            <person name="Kohn T."/>
            <person name="Peeters S.H."/>
            <person name="Heuer A."/>
            <person name="Rast P."/>
            <person name="Oberbeckmann S."/>
            <person name="Bunk B."/>
            <person name="Jeske O."/>
            <person name="Meyerdierks A."/>
            <person name="Storesund J.E."/>
            <person name="Kallscheuer N."/>
            <person name="Luecker S."/>
            <person name="Lage O.M."/>
            <person name="Pohl T."/>
            <person name="Merkel B.J."/>
            <person name="Hornburger P."/>
            <person name="Mueller R.-W."/>
            <person name="Bruemmer F."/>
            <person name="Labrenz M."/>
            <person name="Spormann A.M."/>
            <person name="Op den Camp H."/>
            <person name="Overmann J."/>
            <person name="Amann R."/>
            <person name="Jetten M.S.M."/>
            <person name="Mascher T."/>
            <person name="Medema M.H."/>
            <person name="Devos D.P."/>
            <person name="Kaster A.-K."/>
            <person name="Ovreas L."/>
            <person name="Rohde M."/>
            <person name="Galperin M.Y."/>
            <person name="Jogler C."/>
        </authorList>
    </citation>
    <scope>NUCLEOTIDE SEQUENCE [LARGE SCALE GENOMIC DNA]</scope>
    <source>
        <strain evidence="11 12">HG15A2</strain>
    </source>
</reference>
<dbReference type="EMBL" id="CP036263">
    <property type="protein sequence ID" value="QDT01520.1"/>
    <property type="molecule type" value="Genomic_DNA"/>
</dbReference>
<evidence type="ECO:0000256" key="3">
    <source>
        <dbReference type="ARBA" id="ARBA00022884"/>
    </source>
</evidence>
<dbReference type="OrthoDB" id="9805969at2"/>
<dbReference type="KEGG" id="amob:HG15A2_48620"/>
<name>A0A517N308_9BACT</name>
<comment type="function">
    <text evidence="7 10">This protein binds specifically to 23S rRNA; its binding is stimulated by other ribosomal proteins, e.g., L4, L17, and L20. It is important during the early stages of 50S assembly. It makes multiple contacts with different domains of the 23S rRNA in the assembled 50S subunit and ribosome.</text>
</comment>
<dbReference type="InterPro" id="IPR005727">
    <property type="entry name" value="Ribosomal_uL22_bac/chlpt-type"/>
</dbReference>
<dbReference type="GO" id="GO:0019843">
    <property type="term" value="F:rRNA binding"/>
    <property type="evidence" value="ECO:0007669"/>
    <property type="project" value="UniProtKB-UniRule"/>
</dbReference>
<proteinExistence type="inferred from homology"/>
<evidence type="ECO:0000256" key="9">
    <source>
        <dbReference type="RuleBase" id="RU004006"/>
    </source>
</evidence>
<evidence type="ECO:0000256" key="4">
    <source>
        <dbReference type="ARBA" id="ARBA00022980"/>
    </source>
</evidence>
<keyword evidence="3 7" id="KW-0694">RNA-binding</keyword>
<organism evidence="11 12">
    <name type="scientific">Adhaeretor mobilis</name>
    <dbReference type="NCBI Taxonomy" id="1930276"/>
    <lineage>
        <taxon>Bacteria</taxon>
        <taxon>Pseudomonadati</taxon>
        <taxon>Planctomycetota</taxon>
        <taxon>Planctomycetia</taxon>
        <taxon>Pirellulales</taxon>
        <taxon>Lacipirellulaceae</taxon>
        <taxon>Adhaeretor</taxon>
    </lineage>
</organism>
<dbReference type="Gene3D" id="3.90.470.10">
    <property type="entry name" value="Ribosomal protein L22/L17"/>
    <property type="match status" value="1"/>
</dbReference>
<dbReference type="Pfam" id="PF00237">
    <property type="entry name" value="Ribosomal_L22"/>
    <property type="match status" value="1"/>
</dbReference>
<dbReference type="InterPro" id="IPR001063">
    <property type="entry name" value="Ribosomal_uL22"/>
</dbReference>
<evidence type="ECO:0000256" key="7">
    <source>
        <dbReference type="HAMAP-Rule" id="MF_01331"/>
    </source>
</evidence>
<keyword evidence="12" id="KW-1185">Reference proteome</keyword>
<keyword evidence="4 7" id="KW-0689">Ribosomal protein</keyword>
<evidence type="ECO:0000313" key="12">
    <source>
        <dbReference type="Proteomes" id="UP000319852"/>
    </source>
</evidence>
<dbReference type="HAMAP" id="MF_01331_B">
    <property type="entry name" value="Ribosomal_uL22_B"/>
    <property type="match status" value="1"/>
</dbReference>
<dbReference type="RefSeq" id="WP_145063713.1">
    <property type="nucleotide sequence ID" value="NZ_CP036263.1"/>
</dbReference>
<evidence type="ECO:0000256" key="2">
    <source>
        <dbReference type="ARBA" id="ARBA00022730"/>
    </source>
</evidence>
<dbReference type="NCBIfam" id="TIGR01044">
    <property type="entry name" value="rplV_bact"/>
    <property type="match status" value="1"/>
</dbReference>